<proteinExistence type="predicted"/>
<dbReference type="EMBL" id="BPVZ01000002">
    <property type="protein sequence ID" value="GKU88513.1"/>
    <property type="molecule type" value="Genomic_DNA"/>
</dbReference>
<protein>
    <submittedName>
        <fullName evidence="1">Uncharacterized protein</fullName>
    </submittedName>
</protein>
<reference evidence="1 2" key="1">
    <citation type="journal article" date="2021" name="Commun. Biol.">
        <title>The genome of Shorea leprosula (Dipterocarpaceae) highlights the ecological relevance of drought in aseasonal tropical rainforests.</title>
        <authorList>
            <person name="Ng K.K.S."/>
            <person name="Kobayashi M.J."/>
            <person name="Fawcett J.A."/>
            <person name="Hatakeyama M."/>
            <person name="Paape T."/>
            <person name="Ng C.H."/>
            <person name="Ang C.C."/>
            <person name="Tnah L.H."/>
            <person name="Lee C.T."/>
            <person name="Nishiyama T."/>
            <person name="Sese J."/>
            <person name="O'Brien M.J."/>
            <person name="Copetti D."/>
            <person name="Mohd Noor M.I."/>
            <person name="Ong R.C."/>
            <person name="Putra M."/>
            <person name="Sireger I.Z."/>
            <person name="Indrioko S."/>
            <person name="Kosugi Y."/>
            <person name="Izuno A."/>
            <person name="Isagi Y."/>
            <person name="Lee S.L."/>
            <person name="Shimizu K.K."/>
        </authorList>
    </citation>
    <scope>NUCLEOTIDE SEQUENCE [LARGE SCALE GENOMIC DNA]</scope>
    <source>
        <strain evidence="1">214</strain>
    </source>
</reference>
<comment type="caution">
    <text evidence="1">The sequence shown here is derived from an EMBL/GenBank/DDBJ whole genome shotgun (WGS) entry which is preliminary data.</text>
</comment>
<organism evidence="1 2">
    <name type="scientific">Rubroshorea leprosula</name>
    <dbReference type="NCBI Taxonomy" id="152421"/>
    <lineage>
        <taxon>Eukaryota</taxon>
        <taxon>Viridiplantae</taxon>
        <taxon>Streptophyta</taxon>
        <taxon>Embryophyta</taxon>
        <taxon>Tracheophyta</taxon>
        <taxon>Spermatophyta</taxon>
        <taxon>Magnoliopsida</taxon>
        <taxon>eudicotyledons</taxon>
        <taxon>Gunneridae</taxon>
        <taxon>Pentapetalae</taxon>
        <taxon>rosids</taxon>
        <taxon>malvids</taxon>
        <taxon>Malvales</taxon>
        <taxon>Dipterocarpaceae</taxon>
        <taxon>Rubroshorea</taxon>
    </lineage>
</organism>
<evidence type="ECO:0000313" key="1">
    <source>
        <dbReference type="EMBL" id="GKU88513.1"/>
    </source>
</evidence>
<dbReference type="Proteomes" id="UP001054252">
    <property type="component" value="Unassembled WGS sequence"/>
</dbReference>
<dbReference type="AlphaFoldDB" id="A0AAV5HRX6"/>
<sequence>MASWQPPQGDSIKSNTDAAIPQGEGIARFGVVLRKLTAK</sequence>
<keyword evidence="2" id="KW-1185">Reference proteome</keyword>
<accession>A0AAV5HRX6</accession>
<evidence type="ECO:0000313" key="2">
    <source>
        <dbReference type="Proteomes" id="UP001054252"/>
    </source>
</evidence>
<name>A0AAV5HRX6_9ROSI</name>
<gene>
    <name evidence="1" type="ORF">SLEP1_g2765</name>
</gene>